<dbReference type="SMART" id="SM00710">
    <property type="entry name" value="PbH1"/>
    <property type="match status" value="8"/>
</dbReference>
<dbReference type="Gene3D" id="2.160.20.10">
    <property type="entry name" value="Single-stranded right-handed beta-helix, Pectin lyase-like"/>
    <property type="match status" value="1"/>
</dbReference>
<dbReference type="EMBL" id="JBALHR010000026">
    <property type="protein sequence ID" value="MEH7830457.1"/>
    <property type="molecule type" value="Genomic_DNA"/>
</dbReference>
<dbReference type="SUPFAM" id="SSF51126">
    <property type="entry name" value="Pectin lyase-like"/>
    <property type="match status" value="1"/>
</dbReference>
<comment type="caution">
    <text evidence="2">The sequence shown here is derived from an EMBL/GenBank/DDBJ whole genome shotgun (WGS) entry which is preliminary data.</text>
</comment>
<feature type="domain" description="Right handed beta helix" evidence="1">
    <location>
        <begin position="118"/>
        <end position="273"/>
    </location>
</feature>
<name>A0ABU8C0H7_9RHOB</name>
<dbReference type="InterPro" id="IPR012334">
    <property type="entry name" value="Pectin_lyas_fold"/>
</dbReference>
<evidence type="ECO:0000313" key="2">
    <source>
        <dbReference type="EMBL" id="MEH7830457.1"/>
    </source>
</evidence>
<proteinExistence type="predicted"/>
<sequence length="395" mass="41386">MDCPASPLPDLQPLCDLDLQDNAPALQSRIDHLAERGGGVLHLDPARRAYRSGPLVWRSGVSLAGRDGLALLRQAPGSRRPLIDLTGVTGARFDRLALEGQGPAPGSWASALWSDGACGDLTLRDCRITGWARHGISLDGVTGFDMADCRIEACHGGGGIVLSRGQPGRDITIRHCRIRQTQFGNIHAWGPVARVLVEGNHLEISGWQGGSYASGDVADNITLYGPAENRDIVIRGNLCAGSAENGIHAAAQGLVIEGNILRQPALYGIVVSHKPYDRPAPCGQVVVAGNVIFCPDPADPHSRGIGLRNCTGFSVTGNQIDGAHTGIEVLGMAAPCGAGVIADNVLTGGGAVALQLRGLTARLRVVNNLWQMQTLFGPEGSPIPDKVQAGQNPQV</sequence>
<evidence type="ECO:0000313" key="3">
    <source>
        <dbReference type="Proteomes" id="UP001431963"/>
    </source>
</evidence>
<reference evidence="2" key="1">
    <citation type="submission" date="2024-02" db="EMBL/GenBank/DDBJ databases">
        <title>Genome sequences of strain Gemmobacter sp. JM10B15.</title>
        <authorList>
            <person name="Zhang M."/>
        </authorList>
    </citation>
    <scope>NUCLEOTIDE SEQUENCE</scope>
    <source>
        <strain evidence="2">JM10B15</strain>
    </source>
</reference>
<dbReference type="Pfam" id="PF13229">
    <property type="entry name" value="Beta_helix"/>
    <property type="match status" value="1"/>
</dbReference>
<organism evidence="2 3">
    <name type="scientific">Gemmobacter denitrificans</name>
    <dbReference type="NCBI Taxonomy" id="3123040"/>
    <lineage>
        <taxon>Bacteria</taxon>
        <taxon>Pseudomonadati</taxon>
        <taxon>Pseudomonadota</taxon>
        <taxon>Alphaproteobacteria</taxon>
        <taxon>Rhodobacterales</taxon>
        <taxon>Paracoccaceae</taxon>
        <taxon>Gemmobacter</taxon>
    </lineage>
</organism>
<evidence type="ECO:0000259" key="1">
    <source>
        <dbReference type="Pfam" id="PF13229"/>
    </source>
</evidence>
<keyword evidence="3" id="KW-1185">Reference proteome</keyword>
<dbReference type="Proteomes" id="UP001431963">
    <property type="component" value="Unassembled WGS sequence"/>
</dbReference>
<accession>A0ABU8C0H7</accession>
<dbReference type="InterPro" id="IPR011050">
    <property type="entry name" value="Pectin_lyase_fold/virulence"/>
</dbReference>
<gene>
    <name evidence="2" type="ORF">V6590_20085</name>
</gene>
<dbReference type="InterPro" id="IPR039448">
    <property type="entry name" value="Beta_helix"/>
</dbReference>
<protein>
    <submittedName>
        <fullName evidence="2">Right-handed parallel beta-helix repeat-containing protein</fullName>
    </submittedName>
</protein>
<dbReference type="RefSeq" id="WP_335425494.1">
    <property type="nucleotide sequence ID" value="NZ_JBALHR010000026.1"/>
</dbReference>
<dbReference type="InterPro" id="IPR006626">
    <property type="entry name" value="PbH1"/>
</dbReference>